<proteinExistence type="predicted"/>
<accession>X1I260</accession>
<protein>
    <submittedName>
        <fullName evidence="1">Uncharacterized protein</fullName>
    </submittedName>
</protein>
<organism evidence="1">
    <name type="scientific">marine sediment metagenome</name>
    <dbReference type="NCBI Taxonomy" id="412755"/>
    <lineage>
        <taxon>unclassified sequences</taxon>
        <taxon>metagenomes</taxon>
        <taxon>ecological metagenomes</taxon>
    </lineage>
</organism>
<dbReference type="EMBL" id="BARU01042806">
    <property type="protein sequence ID" value="GAH76461.1"/>
    <property type="molecule type" value="Genomic_DNA"/>
</dbReference>
<reference evidence="1" key="1">
    <citation type="journal article" date="2014" name="Front. Microbiol.">
        <title>High frequency of phylogenetically diverse reductive dehalogenase-homologous genes in deep subseafloor sedimentary metagenomes.</title>
        <authorList>
            <person name="Kawai M."/>
            <person name="Futagami T."/>
            <person name="Toyoda A."/>
            <person name="Takaki Y."/>
            <person name="Nishi S."/>
            <person name="Hori S."/>
            <person name="Arai W."/>
            <person name="Tsubouchi T."/>
            <person name="Morono Y."/>
            <person name="Uchiyama I."/>
            <person name="Ito T."/>
            <person name="Fujiyama A."/>
            <person name="Inagaki F."/>
            <person name="Takami H."/>
        </authorList>
    </citation>
    <scope>NUCLEOTIDE SEQUENCE</scope>
    <source>
        <strain evidence="1">Expedition CK06-06</strain>
    </source>
</reference>
<gene>
    <name evidence="1" type="ORF">S03H2_65694</name>
</gene>
<evidence type="ECO:0000313" key="1">
    <source>
        <dbReference type="EMBL" id="GAH76461.1"/>
    </source>
</evidence>
<sequence>MASVEEVLKKLKVKARPDQLEGMARYGMVAERRL</sequence>
<comment type="caution">
    <text evidence="1">The sequence shown here is derived from an EMBL/GenBank/DDBJ whole genome shotgun (WGS) entry which is preliminary data.</text>
</comment>
<name>X1I260_9ZZZZ</name>
<feature type="non-terminal residue" evidence="1">
    <location>
        <position position="34"/>
    </location>
</feature>
<dbReference type="AlphaFoldDB" id="X1I260"/>